<feature type="domain" description="RING-type" evidence="6">
    <location>
        <begin position="79"/>
        <end position="125"/>
    </location>
</feature>
<keyword evidence="2 4" id="KW-0863">Zinc-finger</keyword>
<dbReference type="PROSITE" id="PS50089">
    <property type="entry name" value="ZF_RING_2"/>
    <property type="match status" value="1"/>
</dbReference>
<reference evidence="7" key="1">
    <citation type="submission" date="2023-01" db="EMBL/GenBank/DDBJ databases">
        <authorList>
            <person name="Van Ghelder C."/>
            <person name="Rancurel C."/>
        </authorList>
    </citation>
    <scope>NUCLEOTIDE SEQUENCE</scope>
    <source>
        <strain evidence="7">CNCM I-4278</strain>
    </source>
</reference>
<evidence type="ECO:0000313" key="8">
    <source>
        <dbReference type="Proteomes" id="UP001152607"/>
    </source>
</evidence>
<dbReference type="Pfam" id="PF13639">
    <property type="entry name" value="zf-RING_2"/>
    <property type="match status" value="1"/>
</dbReference>
<protein>
    <recommendedName>
        <fullName evidence="6">RING-type domain-containing protein</fullName>
    </recommendedName>
</protein>
<dbReference type="PANTHER" id="PTHR22763">
    <property type="entry name" value="RING ZINC FINGER PROTEIN"/>
    <property type="match status" value="1"/>
</dbReference>
<dbReference type="InterPro" id="IPR050731">
    <property type="entry name" value="HRD1_E3_ubiq-ligases"/>
</dbReference>
<evidence type="ECO:0000256" key="3">
    <source>
        <dbReference type="ARBA" id="ARBA00022833"/>
    </source>
</evidence>
<dbReference type="InterPro" id="IPR013083">
    <property type="entry name" value="Znf_RING/FYVE/PHD"/>
</dbReference>
<keyword evidence="3" id="KW-0862">Zinc</keyword>
<feature type="compositionally biased region" description="Basic and acidic residues" evidence="5">
    <location>
        <begin position="7"/>
        <end position="31"/>
    </location>
</feature>
<comment type="caution">
    <text evidence="7">The sequence shown here is derived from an EMBL/GenBank/DDBJ whole genome shotgun (WGS) entry which is preliminary data.</text>
</comment>
<sequence length="232" mass="25959">MPNNRLGYHEDTSSRAEVRYGPQARRDHDSTRGYNDILSQLHARDSNTCNRPRRSSTTTTTLNGIAVPTKIDSSSDSTCSICLEEYSEIHSQGHLPMKIRICGHIFGAKCIRRWLGSSTTCPMCRRQLNALPRSPTFADLYSTVIHPSPSDLIRGSAITTPQLTPLRFTRSRSRLSVEIVAIGLFPGDGAIHGRFIDVFASRTYFPPENPVVWAALSYVMTRAMREICERST</sequence>
<dbReference type="EMBL" id="CAOQHR010000002">
    <property type="protein sequence ID" value="CAI6319161.1"/>
    <property type="molecule type" value="Genomic_DNA"/>
</dbReference>
<dbReference type="GO" id="GO:0008270">
    <property type="term" value="F:zinc ion binding"/>
    <property type="evidence" value="ECO:0007669"/>
    <property type="project" value="UniProtKB-KW"/>
</dbReference>
<evidence type="ECO:0000313" key="7">
    <source>
        <dbReference type="EMBL" id="CAI6319161.1"/>
    </source>
</evidence>
<dbReference type="SMART" id="SM00184">
    <property type="entry name" value="RING"/>
    <property type="match status" value="1"/>
</dbReference>
<dbReference type="Proteomes" id="UP001152607">
    <property type="component" value="Unassembled WGS sequence"/>
</dbReference>
<feature type="region of interest" description="Disordered" evidence="5">
    <location>
        <begin position="1"/>
        <end position="31"/>
    </location>
</feature>
<dbReference type="GO" id="GO:0043161">
    <property type="term" value="P:proteasome-mediated ubiquitin-dependent protein catabolic process"/>
    <property type="evidence" value="ECO:0007669"/>
    <property type="project" value="TreeGrafter"/>
</dbReference>
<evidence type="ECO:0000256" key="4">
    <source>
        <dbReference type="PROSITE-ProRule" id="PRU00175"/>
    </source>
</evidence>
<dbReference type="GO" id="GO:0061630">
    <property type="term" value="F:ubiquitin protein ligase activity"/>
    <property type="evidence" value="ECO:0007669"/>
    <property type="project" value="TreeGrafter"/>
</dbReference>
<evidence type="ECO:0000256" key="1">
    <source>
        <dbReference type="ARBA" id="ARBA00022723"/>
    </source>
</evidence>
<evidence type="ECO:0000259" key="6">
    <source>
        <dbReference type="PROSITE" id="PS50089"/>
    </source>
</evidence>
<dbReference type="Gene3D" id="3.30.40.10">
    <property type="entry name" value="Zinc/RING finger domain, C3HC4 (zinc finger)"/>
    <property type="match status" value="1"/>
</dbReference>
<organism evidence="7 8">
    <name type="scientific">Periconia digitata</name>
    <dbReference type="NCBI Taxonomy" id="1303443"/>
    <lineage>
        <taxon>Eukaryota</taxon>
        <taxon>Fungi</taxon>
        <taxon>Dikarya</taxon>
        <taxon>Ascomycota</taxon>
        <taxon>Pezizomycotina</taxon>
        <taxon>Dothideomycetes</taxon>
        <taxon>Pleosporomycetidae</taxon>
        <taxon>Pleosporales</taxon>
        <taxon>Massarineae</taxon>
        <taxon>Periconiaceae</taxon>
        <taxon>Periconia</taxon>
    </lineage>
</organism>
<name>A0A9W4XG02_9PLEO</name>
<evidence type="ECO:0000256" key="2">
    <source>
        <dbReference type="ARBA" id="ARBA00022771"/>
    </source>
</evidence>
<evidence type="ECO:0000256" key="5">
    <source>
        <dbReference type="SAM" id="MobiDB-lite"/>
    </source>
</evidence>
<dbReference type="AlphaFoldDB" id="A0A9W4XG02"/>
<proteinExistence type="predicted"/>
<keyword evidence="8" id="KW-1185">Reference proteome</keyword>
<dbReference type="GO" id="GO:0012505">
    <property type="term" value="C:endomembrane system"/>
    <property type="evidence" value="ECO:0007669"/>
    <property type="project" value="TreeGrafter"/>
</dbReference>
<keyword evidence="1" id="KW-0479">Metal-binding</keyword>
<dbReference type="SUPFAM" id="SSF57850">
    <property type="entry name" value="RING/U-box"/>
    <property type="match status" value="1"/>
</dbReference>
<accession>A0A9W4XG02</accession>
<dbReference type="InterPro" id="IPR001841">
    <property type="entry name" value="Znf_RING"/>
</dbReference>
<dbReference type="OrthoDB" id="8062037at2759"/>
<gene>
    <name evidence="7" type="ORF">PDIGIT_LOCUS3526</name>
</gene>